<dbReference type="GO" id="GO:0009570">
    <property type="term" value="C:chloroplast stroma"/>
    <property type="evidence" value="ECO:0007669"/>
    <property type="project" value="TreeGrafter"/>
</dbReference>
<sequence length="231" mass="24560">MPSSQPGTSATRDCSISDPWPLVRSTLCPTSVPSTSWISSSPTDPGRQGVQGGLQVLLPQTRLVQKYTDTARTPTPSTSTSAPTRPIHGVECKSYPVPKNKNSLLVADMSSNYCSKPVDDSSFGLIYAGAQKNIGPSGVTIVIVRNNLLGSAQPSMPTDHPLDYKMPTPPRPCLPPPSCQGRPRFHKRSLAASHLCCCRRADSAGTASTAGFSLLVRQRLVDGTSGDFCMC</sequence>
<name>A0AAX6H4S1_IRIPA</name>
<dbReference type="Pfam" id="PF00266">
    <property type="entry name" value="Aminotran_5"/>
    <property type="match status" value="1"/>
</dbReference>
<evidence type="ECO:0000256" key="6">
    <source>
        <dbReference type="RuleBase" id="RU004075"/>
    </source>
</evidence>
<keyword evidence="3" id="KW-0663">Pyridoxal phosphate</keyword>
<evidence type="ECO:0000256" key="5">
    <source>
        <dbReference type="ARBA" id="ARBA00049007"/>
    </source>
</evidence>
<dbReference type="GO" id="GO:0006564">
    <property type="term" value="P:L-serine biosynthetic process"/>
    <property type="evidence" value="ECO:0007669"/>
    <property type="project" value="InterPro"/>
</dbReference>
<evidence type="ECO:0000313" key="11">
    <source>
        <dbReference type="Proteomes" id="UP001140949"/>
    </source>
</evidence>
<evidence type="ECO:0000259" key="9">
    <source>
        <dbReference type="Pfam" id="PF00266"/>
    </source>
</evidence>
<accession>A0AAX6H4S1</accession>
<evidence type="ECO:0000256" key="7">
    <source>
        <dbReference type="RuleBase" id="RU004504"/>
    </source>
</evidence>
<reference evidence="10" key="1">
    <citation type="journal article" date="2023" name="GigaByte">
        <title>Genome assembly of the bearded iris, Iris pallida Lam.</title>
        <authorList>
            <person name="Bruccoleri R.E."/>
            <person name="Oakeley E.J."/>
            <person name="Faust A.M.E."/>
            <person name="Altorfer M."/>
            <person name="Dessus-Babus S."/>
            <person name="Burckhardt D."/>
            <person name="Oertli M."/>
            <person name="Naumann U."/>
            <person name="Petersen F."/>
            <person name="Wong J."/>
        </authorList>
    </citation>
    <scope>NUCLEOTIDE SEQUENCE</scope>
    <source>
        <strain evidence="10">GSM-AAB239-AS_SAM_17_03QT</strain>
    </source>
</reference>
<dbReference type="InterPro" id="IPR022278">
    <property type="entry name" value="Pser_aminoTfrase"/>
</dbReference>
<comment type="cofactor">
    <cofactor evidence="1 7">
        <name>pyridoxal 5'-phosphate</name>
        <dbReference type="ChEBI" id="CHEBI:597326"/>
    </cofactor>
</comment>
<dbReference type="InterPro" id="IPR015424">
    <property type="entry name" value="PyrdxlP-dep_Trfase"/>
</dbReference>
<keyword evidence="10" id="KW-0032">Aminotransferase</keyword>
<feature type="domain" description="Aminotransferase class V" evidence="9">
    <location>
        <begin position="99"/>
        <end position="156"/>
    </location>
</feature>
<dbReference type="Gene3D" id="3.40.640.10">
    <property type="entry name" value="Type I PLP-dependent aspartate aminotransferase-like (Major domain)"/>
    <property type="match status" value="1"/>
</dbReference>
<dbReference type="PANTHER" id="PTHR43247:SF1">
    <property type="entry name" value="PHOSPHOSERINE AMINOTRANSFERASE"/>
    <property type="match status" value="1"/>
</dbReference>
<dbReference type="AlphaFoldDB" id="A0AAX6H4S1"/>
<comment type="catalytic activity">
    <reaction evidence="5">
        <text>O-phospho-L-serine + 2-oxoglutarate = 3-phosphooxypyruvate + L-glutamate</text>
        <dbReference type="Rhea" id="RHEA:14329"/>
        <dbReference type="ChEBI" id="CHEBI:16810"/>
        <dbReference type="ChEBI" id="CHEBI:18110"/>
        <dbReference type="ChEBI" id="CHEBI:29985"/>
        <dbReference type="ChEBI" id="CHEBI:57524"/>
        <dbReference type="EC" id="2.6.1.52"/>
    </reaction>
</comment>
<comment type="caution">
    <text evidence="10">The sequence shown here is derived from an EMBL/GenBank/DDBJ whole genome shotgun (WGS) entry which is preliminary data.</text>
</comment>
<dbReference type="PANTHER" id="PTHR43247">
    <property type="entry name" value="PHOSPHOSERINE AMINOTRANSFERASE"/>
    <property type="match status" value="1"/>
</dbReference>
<dbReference type="Proteomes" id="UP001140949">
    <property type="component" value="Unassembled WGS sequence"/>
</dbReference>
<evidence type="ECO:0000256" key="8">
    <source>
        <dbReference type="SAM" id="MobiDB-lite"/>
    </source>
</evidence>
<dbReference type="GO" id="GO:0004648">
    <property type="term" value="F:O-phospho-L-serine:2-oxoglutarate aminotransferase activity"/>
    <property type="evidence" value="ECO:0007669"/>
    <property type="project" value="UniProtKB-EC"/>
</dbReference>
<comment type="pathway">
    <text evidence="4">Amino-acid biosynthesis.</text>
</comment>
<keyword evidence="2" id="KW-0808">Transferase</keyword>
<evidence type="ECO:0000313" key="10">
    <source>
        <dbReference type="EMBL" id="KAJ6835803.1"/>
    </source>
</evidence>
<dbReference type="GO" id="GO:0030170">
    <property type="term" value="F:pyridoxal phosphate binding"/>
    <property type="evidence" value="ECO:0007669"/>
    <property type="project" value="TreeGrafter"/>
</dbReference>
<reference evidence="10" key="2">
    <citation type="submission" date="2023-04" db="EMBL/GenBank/DDBJ databases">
        <authorList>
            <person name="Bruccoleri R.E."/>
            <person name="Oakeley E.J."/>
            <person name="Faust A.-M."/>
            <person name="Dessus-Babus S."/>
            <person name="Altorfer M."/>
            <person name="Burckhardt D."/>
            <person name="Oertli M."/>
            <person name="Naumann U."/>
            <person name="Petersen F."/>
            <person name="Wong J."/>
        </authorList>
    </citation>
    <scope>NUCLEOTIDE SEQUENCE</scope>
    <source>
        <strain evidence="10">GSM-AAB239-AS_SAM_17_03QT</strain>
        <tissue evidence="10">Leaf</tissue>
    </source>
</reference>
<dbReference type="InterPro" id="IPR020578">
    <property type="entry name" value="Aminotrans_V_PyrdxlP_BS"/>
</dbReference>
<feature type="compositionally biased region" description="Low complexity" evidence="8">
    <location>
        <begin position="70"/>
        <end position="86"/>
    </location>
</feature>
<dbReference type="InterPro" id="IPR015421">
    <property type="entry name" value="PyrdxlP-dep_Trfase_major"/>
</dbReference>
<dbReference type="SUPFAM" id="SSF53383">
    <property type="entry name" value="PLP-dependent transferases"/>
    <property type="match status" value="1"/>
</dbReference>
<proteinExistence type="inferred from homology"/>
<evidence type="ECO:0000256" key="4">
    <source>
        <dbReference type="ARBA" id="ARBA00029440"/>
    </source>
</evidence>
<evidence type="ECO:0000256" key="3">
    <source>
        <dbReference type="ARBA" id="ARBA00022898"/>
    </source>
</evidence>
<dbReference type="PROSITE" id="PS00595">
    <property type="entry name" value="AA_TRANSFER_CLASS_5"/>
    <property type="match status" value="1"/>
</dbReference>
<organism evidence="10 11">
    <name type="scientific">Iris pallida</name>
    <name type="common">Sweet iris</name>
    <dbReference type="NCBI Taxonomy" id="29817"/>
    <lineage>
        <taxon>Eukaryota</taxon>
        <taxon>Viridiplantae</taxon>
        <taxon>Streptophyta</taxon>
        <taxon>Embryophyta</taxon>
        <taxon>Tracheophyta</taxon>
        <taxon>Spermatophyta</taxon>
        <taxon>Magnoliopsida</taxon>
        <taxon>Liliopsida</taxon>
        <taxon>Asparagales</taxon>
        <taxon>Iridaceae</taxon>
        <taxon>Iridoideae</taxon>
        <taxon>Irideae</taxon>
        <taxon>Iris</taxon>
    </lineage>
</organism>
<evidence type="ECO:0000256" key="2">
    <source>
        <dbReference type="ARBA" id="ARBA00022679"/>
    </source>
</evidence>
<dbReference type="EMBL" id="JANAVB010013000">
    <property type="protein sequence ID" value="KAJ6835803.1"/>
    <property type="molecule type" value="Genomic_DNA"/>
</dbReference>
<evidence type="ECO:0000256" key="1">
    <source>
        <dbReference type="ARBA" id="ARBA00001933"/>
    </source>
</evidence>
<keyword evidence="11" id="KW-1185">Reference proteome</keyword>
<dbReference type="InterPro" id="IPR000192">
    <property type="entry name" value="Aminotrans_V_dom"/>
</dbReference>
<protein>
    <submittedName>
        <fullName evidence="10">Phosphoserine aminotransferase 1, chloroplastic</fullName>
    </submittedName>
</protein>
<gene>
    <name evidence="10" type="ORF">M6B38_330315</name>
</gene>
<comment type="similarity">
    <text evidence="6">Belongs to the class-V pyridoxal-phosphate-dependent aminotransferase family.</text>
</comment>
<feature type="region of interest" description="Disordered" evidence="8">
    <location>
        <begin position="69"/>
        <end position="93"/>
    </location>
</feature>